<dbReference type="InterPro" id="IPR029063">
    <property type="entry name" value="SAM-dependent_MTases_sf"/>
</dbReference>
<evidence type="ECO:0000313" key="3">
    <source>
        <dbReference type="Proteomes" id="UP000700908"/>
    </source>
</evidence>
<dbReference type="Gene3D" id="3.40.50.150">
    <property type="entry name" value="Vaccinia Virus protein VP39"/>
    <property type="match status" value="1"/>
</dbReference>
<dbReference type="PANTHER" id="PTHR43591:SF24">
    <property type="entry name" value="2-METHOXY-6-POLYPRENYL-1,4-BENZOQUINOL METHYLASE, MITOCHONDRIAL"/>
    <property type="match status" value="1"/>
</dbReference>
<feature type="domain" description="Methyltransferase type 11" evidence="1">
    <location>
        <begin position="67"/>
        <end position="164"/>
    </location>
</feature>
<keyword evidence="3" id="KW-1185">Reference proteome</keyword>
<evidence type="ECO:0000313" key="2">
    <source>
        <dbReference type="EMBL" id="MBY4796914.1"/>
    </source>
</evidence>
<sequence length="273" mass="30957">MTNVLASSATLPARSELTQYWDTRSESYSNYVQDELHDWRHIAWRDALLKRLPPLCNSDKTHTPRILDLGCGPGFFEVILSSEGFEIDALDGSMPMLACAQRNVERAGDMSRTRFHYGDVSALPFPDACFDVVMSRNVSWLLTDPKATYKEWLRVLRVGGKLLIFDANWYGYLANESMNQQRANDQLDASVLEWSDDSFASTDQEAHCEALARSLPLTYVSRPSWDAEILPQLGYSDVWMDEGFAHEVWNEGELEYYATSPLFAIEATKGMQG</sequence>
<keyword evidence="2" id="KW-0808">Transferase</keyword>
<dbReference type="InterPro" id="IPR013216">
    <property type="entry name" value="Methyltransf_11"/>
</dbReference>
<organism evidence="2 3">
    <name type="scientific">Collinsella ureilytica</name>
    <dbReference type="NCBI Taxonomy" id="2869515"/>
    <lineage>
        <taxon>Bacteria</taxon>
        <taxon>Bacillati</taxon>
        <taxon>Actinomycetota</taxon>
        <taxon>Coriobacteriia</taxon>
        <taxon>Coriobacteriales</taxon>
        <taxon>Coriobacteriaceae</taxon>
        <taxon>Collinsella</taxon>
    </lineage>
</organism>
<name>A0ABS7MHT1_9ACTN</name>
<dbReference type="RefSeq" id="WP_222198635.1">
    <property type="nucleotide sequence ID" value="NZ_JAIMFO010000004.1"/>
</dbReference>
<keyword evidence="2" id="KW-0489">Methyltransferase</keyword>
<dbReference type="EMBL" id="JAIMFO010000004">
    <property type="protein sequence ID" value="MBY4796914.1"/>
    <property type="molecule type" value="Genomic_DNA"/>
</dbReference>
<accession>A0ABS7MHT1</accession>
<dbReference type="GO" id="GO:0032259">
    <property type="term" value="P:methylation"/>
    <property type="evidence" value="ECO:0007669"/>
    <property type="project" value="UniProtKB-KW"/>
</dbReference>
<dbReference type="SUPFAM" id="SSF53335">
    <property type="entry name" value="S-adenosyl-L-methionine-dependent methyltransferases"/>
    <property type="match status" value="1"/>
</dbReference>
<dbReference type="CDD" id="cd02440">
    <property type="entry name" value="AdoMet_MTases"/>
    <property type="match status" value="1"/>
</dbReference>
<evidence type="ECO:0000259" key="1">
    <source>
        <dbReference type="Pfam" id="PF08241"/>
    </source>
</evidence>
<dbReference type="PANTHER" id="PTHR43591">
    <property type="entry name" value="METHYLTRANSFERASE"/>
    <property type="match status" value="1"/>
</dbReference>
<gene>
    <name evidence="2" type="ORF">K6V98_00840</name>
</gene>
<proteinExistence type="predicted"/>
<dbReference type="GO" id="GO:0008168">
    <property type="term" value="F:methyltransferase activity"/>
    <property type="evidence" value="ECO:0007669"/>
    <property type="project" value="UniProtKB-KW"/>
</dbReference>
<dbReference type="Proteomes" id="UP000700908">
    <property type="component" value="Unassembled WGS sequence"/>
</dbReference>
<comment type="caution">
    <text evidence="2">The sequence shown here is derived from an EMBL/GenBank/DDBJ whole genome shotgun (WGS) entry which is preliminary data.</text>
</comment>
<dbReference type="Pfam" id="PF08241">
    <property type="entry name" value="Methyltransf_11"/>
    <property type="match status" value="1"/>
</dbReference>
<reference evidence="2 3" key="1">
    <citation type="submission" date="2021-08" db="EMBL/GenBank/DDBJ databases">
        <title>Collinsella faecalis sp. nov. isolated from swine faeces.</title>
        <authorList>
            <person name="Oh B.S."/>
            <person name="Lee J.H."/>
        </authorList>
    </citation>
    <scope>NUCLEOTIDE SEQUENCE [LARGE SCALE GENOMIC DNA]</scope>
    <source>
        <strain evidence="2 3">AGMB00827</strain>
    </source>
</reference>
<protein>
    <submittedName>
        <fullName evidence="2">Class I SAM-dependent methyltransferase</fullName>
    </submittedName>
</protein>